<name>A0AAN7PS82_9MYRT</name>
<evidence type="ECO:0000313" key="5">
    <source>
        <dbReference type="EMBL" id="KAK4752944.1"/>
    </source>
</evidence>
<keyword evidence="2" id="KW-0217">Developmental protein</keyword>
<dbReference type="Pfam" id="PF02519">
    <property type="entry name" value="Auxin_inducible"/>
    <property type="match status" value="1"/>
</dbReference>
<dbReference type="GO" id="GO:0009733">
    <property type="term" value="P:response to auxin"/>
    <property type="evidence" value="ECO:0007669"/>
    <property type="project" value="InterPro"/>
</dbReference>
<dbReference type="InterPro" id="IPR003676">
    <property type="entry name" value="SAUR_fam"/>
</dbReference>
<organism evidence="5 6">
    <name type="scientific">Trapa incisa</name>
    <dbReference type="NCBI Taxonomy" id="236973"/>
    <lineage>
        <taxon>Eukaryota</taxon>
        <taxon>Viridiplantae</taxon>
        <taxon>Streptophyta</taxon>
        <taxon>Embryophyta</taxon>
        <taxon>Tracheophyta</taxon>
        <taxon>Spermatophyta</taxon>
        <taxon>Magnoliopsida</taxon>
        <taxon>eudicotyledons</taxon>
        <taxon>Gunneridae</taxon>
        <taxon>Pentapetalae</taxon>
        <taxon>rosids</taxon>
        <taxon>malvids</taxon>
        <taxon>Myrtales</taxon>
        <taxon>Lythraceae</taxon>
        <taxon>Trapa</taxon>
    </lineage>
</organism>
<evidence type="ECO:0000256" key="4">
    <source>
        <dbReference type="SAM" id="MobiDB-lite"/>
    </source>
</evidence>
<comment type="similarity">
    <text evidence="1">Belongs to the ARG7 family.</text>
</comment>
<dbReference type="PANTHER" id="PTHR31374:SF7">
    <property type="entry name" value="SAUR-LIKE AUXIN-RESPONSIVE PROTEIN FAMILY"/>
    <property type="match status" value="1"/>
</dbReference>
<comment type="caution">
    <text evidence="5">The sequence shown here is derived from an EMBL/GenBank/DDBJ whole genome shotgun (WGS) entry which is preliminary data.</text>
</comment>
<evidence type="ECO:0000256" key="1">
    <source>
        <dbReference type="ARBA" id="ARBA00006974"/>
    </source>
</evidence>
<dbReference type="PANTHER" id="PTHR31374">
    <property type="entry name" value="AUXIN-INDUCED PROTEIN-LIKE-RELATED"/>
    <property type="match status" value="1"/>
</dbReference>
<evidence type="ECO:0000256" key="3">
    <source>
        <dbReference type="ARBA" id="ARBA00022604"/>
    </source>
</evidence>
<reference evidence="5 6" key="1">
    <citation type="journal article" date="2023" name="Hortic Res">
        <title>Pangenome of water caltrop reveals structural variations and asymmetric subgenome divergence after allopolyploidization.</title>
        <authorList>
            <person name="Zhang X."/>
            <person name="Chen Y."/>
            <person name="Wang L."/>
            <person name="Yuan Y."/>
            <person name="Fang M."/>
            <person name="Shi L."/>
            <person name="Lu R."/>
            <person name="Comes H.P."/>
            <person name="Ma Y."/>
            <person name="Chen Y."/>
            <person name="Huang G."/>
            <person name="Zhou Y."/>
            <person name="Zheng Z."/>
            <person name="Qiu Y."/>
        </authorList>
    </citation>
    <scope>NUCLEOTIDE SEQUENCE [LARGE SCALE GENOMIC DNA]</scope>
    <source>
        <tissue evidence="5">Roots</tissue>
    </source>
</reference>
<evidence type="ECO:0000313" key="6">
    <source>
        <dbReference type="Proteomes" id="UP001345219"/>
    </source>
</evidence>
<gene>
    <name evidence="5" type="ORF">SAY87_021742</name>
</gene>
<sequence>MIIYDLAYILAYIRHYLPLRDQSKDQSRDTNSRQKYRGGKWWRCTRKGDRNPAQVDPPEVAGRQAHPQAGRWLHLASLLSGGIPRVVIDRRLQDQLCFCWDSDGDSLQCPVMRQPPDMPKGHLAVYVGEELWRFVILTGYLRNPLFKVLLEKAEEEFGFDHTGGLTIPCEIETFKYLLKCMENHTRADDACALEDQSYYRVNLLALDGVGKSKKTGKRESTSSTDRTSQLDCDARYSSTLGSLSSSSLSLSLSLFNSPTASSLNTQWNRLGLHTEQSKTHIVRFSFSKTKIWSAGPAGGVEEGTYCVWKEKAAEEATSKSDRWSEKSNSTGISRRWRFRDLDEWVICRHIFFKSGRGSGDSSDDSGGSKADNPSHFAYTEASSI</sequence>
<protein>
    <submittedName>
        <fullName evidence="5">Uncharacterized protein</fullName>
    </submittedName>
</protein>
<keyword evidence="6" id="KW-1185">Reference proteome</keyword>
<proteinExistence type="inferred from homology"/>
<dbReference type="AlphaFoldDB" id="A0AAN7PS82"/>
<feature type="region of interest" description="Disordered" evidence="4">
    <location>
        <begin position="354"/>
        <end position="384"/>
    </location>
</feature>
<accession>A0AAN7PS82</accession>
<dbReference type="Proteomes" id="UP001345219">
    <property type="component" value="Chromosome 16"/>
</dbReference>
<dbReference type="EMBL" id="JAXIOK010000016">
    <property type="protein sequence ID" value="KAK4752944.1"/>
    <property type="molecule type" value="Genomic_DNA"/>
</dbReference>
<keyword evidence="3" id="KW-0341">Growth regulation</keyword>
<evidence type="ECO:0000256" key="2">
    <source>
        <dbReference type="ARBA" id="ARBA00022473"/>
    </source>
</evidence>